<sequence length="122" mass="14186">MSIIPDDFLTLAQELQHHDNEVHHRTAANRAYYCAYHACITLFQINLPREHQKGGMHNNFLQSLERSSDKNDRRIGIILRDIYNRRLLADYDLETPFPASNSAQAIKQTQRLLEQLKTVSNP</sequence>
<protein>
    <recommendedName>
        <fullName evidence="2">HEPN domain-containing protein</fullName>
    </recommendedName>
</protein>
<evidence type="ECO:0000313" key="1">
    <source>
        <dbReference type="EMBL" id="WGZ92180.1"/>
    </source>
</evidence>
<dbReference type="Gene3D" id="1.20.120.330">
    <property type="entry name" value="Nucleotidyltransferases domain 2"/>
    <property type="match status" value="1"/>
</dbReference>
<proteinExistence type="predicted"/>
<evidence type="ECO:0008006" key="2">
    <source>
        <dbReference type="Google" id="ProtNLM"/>
    </source>
</evidence>
<accession>A0AA95H8D7</accession>
<dbReference type="KEGG" id="tdu:QJT80_06775"/>
<gene>
    <name evidence="1" type="ORF">QJT80_06775</name>
</gene>
<dbReference type="EMBL" id="CP124755">
    <property type="protein sequence ID" value="WGZ92180.1"/>
    <property type="molecule type" value="Genomic_DNA"/>
</dbReference>
<organism evidence="1">
    <name type="scientific">Candidatus Thiocaldithrix dubininis</name>
    <dbReference type="NCBI Taxonomy" id="3080823"/>
    <lineage>
        <taxon>Bacteria</taxon>
        <taxon>Pseudomonadati</taxon>
        <taxon>Pseudomonadota</taxon>
        <taxon>Gammaproteobacteria</taxon>
        <taxon>Thiotrichales</taxon>
        <taxon>Thiotrichaceae</taxon>
        <taxon>Candidatus Thiocaldithrix</taxon>
    </lineage>
</organism>
<dbReference type="AlphaFoldDB" id="A0AA95H8D7"/>
<name>A0AA95H8D7_9GAMM</name>
<dbReference type="Proteomes" id="UP001300672">
    <property type="component" value="Chromosome"/>
</dbReference>
<reference evidence="1" key="2">
    <citation type="submission" date="2023-04" db="EMBL/GenBank/DDBJ databases">
        <authorList>
            <person name="Beletskiy A.V."/>
            <person name="Mardanov A.V."/>
            <person name="Ravin N.V."/>
        </authorList>
    </citation>
    <scope>NUCLEOTIDE SEQUENCE</scope>
    <source>
        <strain evidence="1">GKL-01</strain>
    </source>
</reference>
<reference evidence="1" key="1">
    <citation type="journal article" date="2023" name="Int. J. Mol. Sci.">
        <title>Metagenomics Revealed a New Genus 'Candidatus Thiocaldithrix dubininis' gen. nov., sp. nov. and a New Species 'Candidatus Thiothrix putei' sp. nov. in the Family Thiotrichaceae, Some Members of Which Have Traits of Both Na+- and H+-Motive Energetics.</title>
        <authorList>
            <person name="Ravin N.V."/>
            <person name="Muntyan M.S."/>
            <person name="Smolyakov D.D."/>
            <person name="Rudenko T.S."/>
            <person name="Beletsky A.V."/>
            <person name="Mardanov A.V."/>
            <person name="Grabovich M.Y."/>
        </authorList>
    </citation>
    <scope>NUCLEOTIDE SEQUENCE</scope>
    <source>
        <strain evidence="1">GKL-01</strain>
    </source>
</reference>